<evidence type="ECO:0000313" key="1">
    <source>
        <dbReference type="EMBL" id="QOR59132.1"/>
    </source>
</evidence>
<protein>
    <submittedName>
        <fullName evidence="1">Uncharacterized protein</fullName>
    </submittedName>
</protein>
<organism evidence="1 2">
    <name type="scientific">uncultured phage cr111_1</name>
    <dbReference type="NCBI Taxonomy" id="2772071"/>
    <lineage>
        <taxon>Viruses</taxon>
        <taxon>Duplodnaviria</taxon>
        <taxon>Heunggongvirae</taxon>
        <taxon>Uroviricota</taxon>
        <taxon>Caudoviricetes</taxon>
        <taxon>Crassvirales</taxon>
        <taxon>Steigviridae</taxon>
        <taxon>Asinivirinae</taxon>
        <taxon>Lahndsivirus</taxon>
        <taxon>Lahndsivirus rarus</taxon>
    </lineage>
</organism>
<dbReference type="EMBL" id="MT774387">
    <property type="protein sequence ID" value="QOR59132.1"/>
    <property type="molecule type" value="Genomic_DNA"/>
</dbReference>
<name>A0A7M1RYY3_9CAUD</name>
<reference evidence="1 2" key="1">
    <citation type="submission" date="2020-07" db="EMBL/GenBank/DDBJ databases">
        <title>Taxonomic proposal: Crassvirales, a new order of highly abundant and diverse bacterial viruses.</title>
        <authorList>
            <person name="Shkoporov A.N."/>
            <person name="Stockdale S.R."/>
            <person name="Guerin E."/>
            <person name="Ross R.P."/>
            <person name="Hill C."/>
        </authorList>
    </citation>
    <scope>NUCLEOTIDE SEQUENCE [LARGE SCALE GENOMIC DNA]</scope>
</reference>
<proteinExistence type="predicted"/>
<sequence>MLTQKKMTIPIFDVGFRVCIFDDWSEVEDIVGDSEPSKGVTLAFPESQRILVAVDRHFPSTIVHEAEHVKNYIWRFIGYKPMEDNDEVDAYLLKYIYNRIVEVFYKHIGVNPKDLIG</sequence>
<dbReference type="GeneID" id="65129653"/>
<dbReference type="Proteomes" id="UP000594132">
    <property type="component" value="Segment"/>
</dbReference>
<dbReference type="KEGG" id="vg:65129653"/>
<keyword evidence="2" id="KW-1185">Reference proteome</keyword>
<evidence type="ECO:0000313" key="2">
    <source>
        <dbReference type="Proteomes" id="UP000594132"/>
    </source>
</evidence>
<dbReference type="RefSeq" id="YP_010111290.1">
    <property type="nucleotide sequence ID" value="NC_055880.1"/>
</dbReference>
<accession>A0A7M1RYY3</accession>